<dbReference type="EMBL" id="FZQP02006815">
    <property type="protein sequence ID" value="VVD03949.1"/>
    <property type="molecule type" value="Genomic_DNA"/>
</dbReference>
<keyword evidence="3" id="KW-1185">Reference proteome</keyword>
<dbReference type="Proteomes" id="UP000324832">
    <property type="component" value="Unassembled WGS sequence"/>
</dbReference>
<sequence length="994" mass="113608">MYCMIDLSLLAENDFLNAERDHADRTRGEPEPILFSDDEVFLDSTSSLPSGLNSPVPEQQERVIVHAQYTAVQQTVRGTMRPSAPHEPISSHSRTLHKYSRSPNFSNVVDKYDHPKCKLNLDLKLIESKDTALAIYNPDSISRSSLNSIASLDLDRRRPEFCTRSLPRRKANYDSAACMYRTRSHSGFINSYIKDPEPIHFHVPKYHSCGAVNKLGCEIPKINARYKQFGSLYYSIDNIHQDCDEKEDNKKTTNEVKIKEIEIQNTCCDEEFVESQEFNEDNYIGDLGTSFSSDNETVIETNQMKCQDDGDGNYKLNNDDVYRAECVVVEIDSDDKNSISFESVEGEYHSFNEDMFEQVVYESPVKDLVDKDIRDYSVPIVVYCEDYNKNKSPRKSPVKKMETVKQNILEPILEESKSSYGESSNDSNKIECKNESTSSVRGQIEQVNSENETVDDDISTSAHIKTFHHNTINNCTLPDTDCNKESRLSCETSSMSGTAIASFDSTAEFEKFEVISEVLAIILTKINYELTVINSKFNDVKTINIEEINLPIEEETFSITEIINDIEVGVMFNDTPSVEISDSYVNDSEKIVESIVYYIFDYALCICTQKHKIEKKPKSVVTIVDVEDIIHTTCPEWINFNNGNYVSKEVHLTPTKEQLAMVDRSDSMNEYFSNNSSDVNEDSQEFLTAANSPEQYVSNEFILKDYIDEDSETVLKFLKNCIDNKKCNDSREHYTDTFVADVISDILERSLLEMTDSLQRSDEINVSLNETFVLKENEIMNEAFIDVDCNRSSLPSDSNALDLCEESPIKVNSSLEDSSLYERDESIFSSPFVKRSQVLSMSQKVHTGGIKYWLSFDDNLVTGTNRRKFFKKVEENQMPSFVLVDLKEDSYEKELIGLENNDIRRPTVLLDEYGLNSNPNPNGHFSPSFNSFDSEDEGCKEKLIYDSREVNGRRLASSWPPFEDSLFYKIITNFKMSESLDLSDLSYTRFENCL</sequence>
<dbReference type="AlphaFoldDB" id="A0A5E4R1W1"/>
<feature type="compositionally biased region" description="Polar residues" evidence="1">
    <location>
        <begin position="435"/>
        <end position="451"/>
    </location>
</feature>
<feature type="region of interest" description="Disordered" evidence="1">
    <location>
        <begin position="414"/>
        <end position="456"/>
    </location>
</feature>
<reference evidence="2 3" key="1">
    <citation type="submission" date="2017-07" db="EMBL/GenBank/DDBJ databases">
        <authorList>
            <person name="Talla V."/>
            <person name="Backstrom N."/>
        </authorList>
    </citation>
    <scope>NUCLEOTIDE SEQUENCE [LARGE SCALE GENOMIC DNA]</scope>
</reference>
<feature type="compositionally biased region" description="Polar residues" evidence="1">
    <location>
        <begin position="418"/>
        <end position="427"/>
    </location>
</feature>
<gene>
    <name evidence="2" type="ORF">LSINAPIS_LOCUS13831</name>
</gene>
<accession>A0A5E4R1W1</accession>
<name>A0A5E4R1W1_9NEOP</name>
<proteinExistence type="predicted"/>
<evidence type="ECO:0000313" key="2">
    <source>
        <dbReference type="EMBL" id="VVD03949.1"/>
    </source>
</evidence>
<feature type="region of interest" description="Disordered" evidence="1">
    <location>
        <begin position="79"/>
        <end position="101"/>
    </location>
</feature>
<protein>
    <submittedName>
        <fullName evidence="2">Uncharacterized protein</fullName>
    </submittedName>
</protein>
<evidence type="ECO:0000313" key="3">
    <source>
        <dbReference type="Proteomes" id="UP000324832"/>
    </source>
</evidence>
<evidence type="ECO:0000256" key="1">
    <source>
        <dbReference type="SAM" id="MobiDB-lite"/>
    </source>
</evidence>
<organism evidence="2 3">
    <name type="scientific">Leptidea sinapis</name>
    <dbReference type="NCBI Taxonomy" id="189913"/>
    <lineage>
        <taxon>Eukaryota</taxon>
        <taxon>Metazoa</taxon>
        <taxon>Ecdysozoa</taxon>
        <taxon>Arthropoda</taxon>
        <taxon>Hexapoda</taxon>
        <taxon>Insecta</taxon>
        <taxon>Pterygota</taxon>
        <taxon>Neoptera</taxon>
        <taxon>Endopterygota</taxon>
        <taxon>Lepidoptera</taxon>
        <taxon>Glossata</taxon>
        <taxon>Ditrysia</taxon>
        <taxon>Papilionoidea</taxon>
        <taxon>Pieridae</taxon>
        <taxon>Dismorphiinae</taxon>
        <taxon>Leptidea</taxon>
    </lineage>
</organism>